<feature type="transmembrane region" description="Helical" evidence="2">
    <location>
        <begin position="36"/>
        <end position="58"/>
    </location>
</feature>
<dbReference type="STRING" id="1225127.SAMN05661030_0749"/>
<feature type="transmembrane region" description="Helical" evidence="2">
    <location>
        <begin position="64"/>
        <end position="81"/>
    </location>
</feature>
<accession>A0A1I1IFH5</accession>
<name>A0A1I1IFH5_9ACTN</name>
<organism evidence="3 4">
    <name type="scientific">Klenkia taihuensis</name>
    <dbReference type="NCBI Taxonomy" id="1225127"/>
    <lineage>
        <taxon>Bacteria</taxon>
        <taxon>Bacillati</taxon>
        <taxon>Actinomycetota</taxon>
        <taxon>Actinomycetes</taxon>
        <taxon>Geodermatophilales</taxon>
        <taxon>Geodermatophilaceae</taxon>
        <taxon>Klenkia</taxon>
    </lineage>
</organism>
<evidence type="ECO:0000313" key="3">
    <source>
        <dbReference type="EMBL" id="SFC35016.1"/>
    </source>
</evidence>
<evidence type="ECO:0000313" key="4">
    <source>
        <dbReference type="Proteomes" id="UP000199022"/>
    </source>
</evidence>
<feature type="compositionally biased region" description="Low complexity" evidence="1">
    <location>
        <begin position="1"/>
        <end position="11"/>
    </location>
</feature>
<feature type="transmembrane region" description="Helical" evidence="2">
    <location>
        <begin position="88"/>
        <end position="113"/>
    </location>
</feature>
<protein>
    <submittedName>
        <fullName evidence="3">Uncharacterized protein</fullName>
    </submittedName>
</protein>
<keyword evidence="2" id="KW-0812">Transmembrane</keyword>
<dbReference type="AlphaFoldDB" id="A0A1I1IFH5"/>
<sequence>MERTTTARTAAGSGGGAGDHGPRWPVRLRHLQSTRWVVRLLTVQVALLCVRVLAGLLVLDPVSVLPPLLQVLLVGWLRHAFVRQHRWAWAGLVALTVLDAGLLLVSGPVWAVAGHAVLLGLLLHPDAREWVRPGP</sequence>
<proteinExistence type="predicted"/>
<keyword evidence="4" id="KW-1185">Reference proteome</keyword>
<evidence type="ECO:0000256" key="1">
    <source>
        <dbReference type="SAM" id="MobiDB-lite"/>
    </source>
</evidence>
<dbReference type="EMBL" id="FOMD01000001">
    <property type="protein sequence ID" value="SFC35016.1"/>
    <property type="molecule type" value="Genomic_DNA"/>
</dbReference>
<gene>
    <name evidence="3" type="ORF">SAMN05661030_0749</name>
</gene>
<keyword evidence="2" id="KW-0472">Membrane</keyword>
<keyword evidence="2" id="KW-1133">Transmembrane helix</keyword>
<feature type="region of interest" description="Disordered" evidence="1">
    <location>
        <begin position="1"/>
        <end position="21"/>
    </location>
</feature>
<evidence type="ECO:0000256" key="2">
    <source>
        <dbReference type="SAM" id="Phobius"/>
    </source>
</evidence>
<dbReference type="Proteomes" id="UP000199022">
    <property type="component" value="Unassembled WGS sequence"/>
</dbReference>
<reference evidence="4" key="1">
    <citation type="submission" date="2016-10" db="EMBL/GenBank/DDBJ databases">
        <authorList>
            <person name="Varghese N."/>
            <person name="Submissions S."/>
        </authorList>
    </citation>
    <scope>NUCLEOTIDE SEQUENCE [LARGE SCALE GENOMIC DNA]</scope>
    <source>
        <strain evidence="4">DSM 45962</strain>
    </source>
</reference>